<name>A0A1V2IBT0_9ACTN</name>
<dbReference type="InterPro" id="IPR013324">
    <property type="entry name" value="RNA_pol_sigma_r3/r4-like"/>
</dbReference>
<dbReference type="GO" id="GO:0003677">
    <property type="term" value="F:DNA binding"/>
    <property type="evidence" value="ECO:0007669"/>
    <property type="project" value="InterPro"/>
</dbReference>
<dbReference type="SUPFAM" id="SSF88946">
    <property type="entry name" value="Sigma2 domain of RNA polymerase sigma factors"/>
    <property type="match status" value="1"/>
</dbReference>
<dbReference type="NCBIfam" id="TIGR02937">
    <property type="entry name" value="sigma70-ECF"/>
    <property type="match status" value="1"/>
</dbReference>
<dbReference type="InterPro" id="IPR014284">
    <property type="entry name" value="RNA_pol_sigma-70_dom"/>
</dbReference>
<feature type="region of interest" description="Disordered" evidence="5">
    <location>
        <begin position="435"/>
        <end position="488"/>
    </location>
</feature>
<dbReference type="STRING" id="1834516.BL253_16385"/>
<feature type="region of interest" description="Disordered" evidence="5">
    <location>
        <begin position="1"/>
        <end position="28"/>
    </location>
</feature>
<keyword evidence="10" id="KW-1185">Reference proteome</keyword>
<comment type="similarity">
    <text evidence="1">Belongs to the sigma-70 factor family. ECF subfamily.</text>
</comment>
<evidence type="ECO:0000256" key="1">
    <source>
        <dbReference type="ARBA" id="ARBA00010641"/>
    </source>
</evidence>
<evidence type="ECO:0000256" key="3">
    <source>
        <dbReference type="ARBA" id="ARBA00023082"/>
    </source>
</evidence>
<comment type="caution">
    <text evidence="9">The sequence shown here is derived from an EMBL/GenBank/DDBJ whole genome shotgun (WGS) entry which is preliminary data.</text>
</comment>
<sequence>MADETGPATGRDGRAGDRAAADGMAGDRAERDRAVGDLLRGLAPAVLGGLLRRYPGQFDLCEDAVQEALLSAATGWPRDGVPDNPRGWLAAVAARRMIDTIRAEAARRRREEGLAVATPASELVAGAADAERPADQDDSLRLLFLCCHPALSPPSQVALTLRAVGGLTTAQIAAAFLVPEATMAQRISRAKQGVRAAGAEFRMPAAGAEFGERLRAVMHVLYLIFNEGYTASEGVDLTRPGLSDEAVRLARWLARLLPDGAAEHAEVLGLLALMLLTDARRPARVGADGQMVPLARQDRSRWDRALIAEGVELLERALPVGPVGAYQVQAAIAAVHDEAPDTDSTDWPQVLGLYDVLERIAPNPMVALARAVALAQVAGPSTALAAVDALAEADRRMSTHHRLLAVRAHLHEMAGDPSAAGAAFRAAARRTASEPERRYLLDKAADQGSDEASATGEAGKADEADEADDAGRVTPAAVSRSRRPPGGS</sequence>
<evidence type="ECO:0000256" key="4">
    <source>
        <dbReference type="ARBA" id="ARBA00023163"/>
    </source>
</evidence>
<dbReference type="EMBL" id="MOMC01000032">
    <property type="protein sequence ID" value="ONH29458.1"/>
    <property type="molecule type" value="Genomic_DNA"/>
</dbReference>
<accession>A0A1V2IBT0</accession>
<organism evidence="9 10">
    <name type="scientific">Pseudofrankia asymbiotica</name>
    <dbReference type="NCBI Taxonomy" id="1834516"/>
    <lineage>
        <taxon>Bacteria</taxon>
        <taxon>Bacillati</taxon>
        <taxon>Actinomycetota</taxon>
        <taxon>Actinomycetes</taxon>
        <taxon>Frankiales</taxon>
        <taxon>Frankiaceae</taxon>
        <taxon>Pseudofrankia</taxon>
    </lineage>
</organism>
<keyword evidence="3" id="KW-0731">Sigma factor</keyword>
<reference evidence="10" key="1">
    <citation type="submission" date="2016-10" db="EMBL/GenBank/DDBJ databases">
        <title>Frankia sp. NRRL B-16386 Genome sequencing.</title>
        <authorList>
            <person name="Ghodhbane-Gtari F."/>
            <person name="Swanson E."/>
            <person name="Gueddou A."/>
            <person name="Hezbri K."/>
            <person name="Ktari K."/>
            <person name="Nouioui I."/>
            <person name="Morris K."/>
            <person name="Simpson S."/>
            <person name="Abebe-Akele F."/>
            <person name="Thomas K."/>
            <person name="Gtari M."/>
            <person name="Tisa L.S."/>
        </authorList>
    </citation>
    <scope>NUCLEOTIDE SEQUENCE [LARGE SCALE GENOMIC DNA]</scope>
    <source>
        <strain evidence="10">NRRL B-16386</strain>
    </source>
</reference>
<evidence type="ECO:0000259" key="7">
    <source>
        <dbReference type="Pfam" id="PF08281"/>
    </source>
</evidence>
<dbReference type="InterPro" id="IPR046531">
    <property type="entry name" value="DUF6596"/>
</dbReference>
<evidence type="ECO:0000256" key="5">
    <source>
        <dbReference type="SAM" id="MobiDB-lite"/>
    </source>
</evidence>
<dbReference type="Pfam" id="PF08281">
    <property type="entry name" value="Sigma70_r4_2"/>
    <property type="match status" value="1"/>
</dbReference>
<feature type="compositionally biased region" description="Basic and acidic residues" evidence="5">
    <location>
        <begin position="11"/>
        <end position="28"/>
    </location>
</feature>
<evidence type="ECO:0000256" key="2">
    <source>
        <dbReference type="ARBA" id="ARBA00023015"/>
    </source>
</evidence>
<dbReference type="InterPro" id="IPR007627">
    <property type="entry name" value="RNA_pol_sigma70_r2"/>
</dbReference>
<dbReference type="Pfam" id="PF04542">
    <property type="entry name" value="Sigma70_r2"/>
    <property type="match status" value="1"/>
</dbReference>
<dbReference type="PANTHER" id="PTHR47756">
    <property type="entry name" value="BLL6612 PROTEIN-RELATED"/>
    <property type="match status" value="1"/>
</dbReference>
<dbReference type="InterPro" id="IPR036388">
    <property type="entry name" value="WH-like_DNA-bd_sf"/>
</dbReference>
<keyword evidence="2" id="KW-0805">Transcription regulation</keyword>
<protein>
    <submittedName>
        <fullName evidence="9">RNA polymerase subunit sigma-24</fullName>
    </submittedName>
</protein>
<dbReference type="OrthoDB" id="9780299at2"/>
<feature type="domain" description="RNA polymerase sigma-70 region 2" evidence="6">
    <location>
        <begin position="49"/>
        <end position="105"/>
    </location>
</feature>
<evidence type="ECO:0000259" key="8">
    <source>
        <dbReference type="Pfam" id="PF20239"/>
    </source>
</evidence>
<dbReference type="Gene3D" id="1.10.10.10">
    <property type="entry name" value="Winged helix-like DNA-binding domain superfamily/Winged helix DNA-binding domain"/>
    <property type="match status" value="1"/>
</dbReference>
<dbReference type="GO" id="GO:0006352">
    <property type="term" value="P:DNA-templated transcription initiation"/>
    <property type="evidence" value="ECO:0007669"/>
    <property type="project" value="InterPro"/>
</dbReference>
<keyword evidence="4" id="KW-0804">Transcription</keyword>
<evidence type="ECO:0000313" key="10">
    <source>
        <dbReference type="Proteomes" id="UP000188929"/>
    </source>
</evidence>
<feature type="domain" description="DUF6596" evidence="8">
    <location>
        <begin position="213"/>
        <end position="317"/>
    </location>
</feature>
<dbReference type="PANTHER" id="PTHR47756:SF2">
    <property type="entry name" value="BLL6612 PROTEIN"/>
    <property type="match status" value="1"/>
</dbReference>
<evidence type="ECO:0000313" key="9">
    <source>
        <dbReference type="EMBL" id="ONH29458.1"/>
    </source>
</evidence>
<dbReference type="Gene3D" id="1.10.1740.10">
    <property type="match status" value="1"/>
</dbReference>
<dbReference type="InterPro" id="IPR013325">
    <property type="entry name" value="RNA_pol_sigma_r2"/>
</dbReference>
<evidence type="ECO:0000259" key="6">
    <source>
        <dbReference type="Pfam" id="PF04542"/>
    </source>
</evidence>
<dbReference type="SUPFAM" id="SSF88659">
    <property type="entry name" value="Sigma3 and sigma4 domains of RNA polymerase sigma factors"/>
    <property type="match status" value="1"/>
</dbReference>
<feature type="compositionally biased region" description="Basic and acidic residues" evidence="5">
    <location>
        <begin position="435"/>
        <end position="445"/>
    </location>
</feature>
<dbReference type="InterPro" id="IPR013249">
    <property type="entry name" value="RNA_pol_sigma70_r4_t2"/>
</dbReference>
<dbReference type="AlphaFoldDB" id="A0A1V2IBT0"/>
<dbReference type="Proteomes" id="UP000188929">
    <property type="component" value="Unassembled WGS sequence"/>
</dbReference>
<dbReference type="GO" id="GO:0016987">
    <property type="term" value="F:sigma factor activity"/>
    <property type="evidence" value="ECO:0007669"/>
    <property type="project" value="UniProtKB-KW"/>
</dbReference>
<proteinExistence type="inferred from homology"/>
<feature type="domain" description="RNA polymerase sigma factor 70 region 4 type 2" evidence="7">
    <location>
        <begin position="143"/>
        <end position="192"/>
    </location>
</feature>
<dbReference type="Pfam" id="PF20239">
    <property type="entry name" value="DUF6596"/>
    <property type="match status" value="1"/>
</dbReference>
<gene>
    <name evidence="9" type="ORF">BL253_16385</name>
</gene>